<comment type="caution">
    <text evidence="1">The sequence shown here is derived from an EMBL/GenBank/DDBJ whole genome shotgun (WGS) entry which is preliminary data.</text>
</comment>
<dbReference type="EMBL" id="AMCI01000641">
    <property type="protein sequence ID" value="EJX08366.1"/>
    <property type="molecule type" value="Genomic_DNA"/>
</dbReference>
<accession>J9D6I1</accession>
<reference evidence="1" key="1">
    <citation type="journal article" date="2012" name="PLoS ONE">
        <title>Gene sets for utilization of primary and secondary nutrition supplies in the distal gut of endangered iberian lynx.</title>
        <authorList>
            <person name="Alcaide M."/>
            <person name="Messina E."/>
            <person name="Richter M."/>
            <person name="Bargiela R."/>
            <person name="Peplies J."/>
            <person name="Huws S.A."/>
            <person name="Newbold C.J."/>
            <person name="Golyshin P.N."/>
            <person name="Simon M.A."/>
            <person name="Lopez G."/>
            <person name="Yakimov M.M."/>
            <person name="Ferrer M."/>
        </authorList>
    </citation>
    <scope>NUCLEOTIDE SEQUENCE</scope>
</reference>
<gene>
    <name evidence="1" type="ORF">EVA_03523</name>
</gene>
<sequence length="115" mass="13475">MKEGYQLTLEIVPTEETLPGQFERSRAVLQITKDPVRPDWWTREVEESLLGTYSSKKYKLFLKNIPGADKLDGMMIKEHPDRARQLVMAYKNWLSVQDEDTLWDEELNGYITVIV</sequence>
<proteinExistence type="predicted"/>
<evidence type="ECO:0000313" key="1">
    <source>
        <dbReference type="EMBL" id="EJX08366.1"/>
    </source>
</evidence>
<dbReference type="AlphaFoldDB" id="J9D6I1"/>
<organism evidence="1">
    <name type="scientific">gut metagenome</name>
    <dbReference type="NCBI Taxonomy" id="749906"/>
    <lineage>
        <taxon>unclassified sequences</taxon>
        <taxon>metagenomes</taxon>
        <taxon>organismal metagenomes</taxon>
    </lineage>
</organism>
<name>J9D6I1_9ZZZZ</name>
<protein>
    <submittedName>
        <fullName evidence="1">Uncharacterized protein</fullName>
    </submittedName>
</protein>